<keyword evidence="1" id="KW-0812">Transmembrane</keyword>
<feature type="transmembrane region" description="Helical" evidence="1">
    <location>
        <begin position="7"/>
        <end position="29"/>
    </location>
</feature>
<keyword evidence="1" id="KW-0472">Membrane</keyword>
<reference evidence="2" key="1">
    <citation type="submission" date="2020-07" db="EMBL/GenBank/DDBJ databases">
        <title>Koleobacter methoxysyntrophicus gen. nov., sp. nov., a novel anaerobic bacterium isolated from deep subsurface oil field and proposal of Koleobacterales ord. nov. in the phylum Firmicutes.</title>
        <authorList>
            <person name="Sakamoto S."/>
            <person name="Tamaki H."/>
        </authorList>
    </citation>
    <scope>NUCLEOTIDE SEQUENCE</scope>
    <source>
        <strain evidence="2">NRmbB1</strain>
    </source>
</reference>
<organism evidence="2 3">
    <name type="scientific">Koleobacter methoxysyntrophicus</name>
    <dbReference type="NCBI Taxonomy" id="2751313"/>
    <lineage>
        <taxon>Bacteria</taxon>
        <taxon>Bacillati</taxon>
        <taxon>Bacillota</taxon>
        <taxon>Clostridia</taxon>
        <taxon>Koleobacterales</taxon>
        <taxon>Koleobacteraceae</taxon>
        <taxon>Koleobacter</taxon>
    </lineage>
</organism>
<evidence type="ECO:0000313" key="3">
    <source>
        <dbReference type="Proteomes" id="UP000662904"/>
    </source>
</evidence>
<dbReference type="AlphaFoldDB" id="A0A8A0RM24"/>
<dbReference type="InterPro" id="IPR038750">
    <property type="entry name" value="YczE/YyaS-like"/>
</dbReference>
<evidence type="ECO:0000256" key="1">
    <source>
        <dbReference type="SAM" id="Phobius"/>
    </source>
</evidence>
<proteinExistence type="predicted"/>
<dbReference type="PANTHER" id="PTHR40078">
    <property type="entry name" value="INTEGRAL MEMBRANE PROTEIN-RELATED"/>
    <property type="match status" value="1"/>
</dbReference>
<protein>
    <recommendedName>
        <fullName evidence="4">YitT family protein</fullName>
    </recommendedName>
</protein>
<dbReference type="Proteomes" id="UP000662904">
    <property type="component" value="Chromosome"/>
</dbReference>
<name>A0A8A0RM24_9FIRM</name>
<keyword evidence="3" id="KW-1185">Reference proteome</keyword>
<dbReference type="Pfam" id="PF19700">
    <property type="entry name" value="DUF6198"/>
    <property type="match status" value="1"/>
</dbReference>
<accession>A0A8A0RM24</accession>
<evidence type="ECO:0008006" key="4">
    <source>
        <dbReference type="Google" id="ProtNLM"/>
    </source>
</evidence>
<feature type="transmembrane region" description="Helical" evidence="1">
    <location>
        <begin position="83"/>
        <end position="99"/>
    </location>
</feature>
<evidence type="ECO:0000313" key="2">
    <source>
        <dbReference type="EMBL" id="QSQ08834.1"/>
    </source>
</evidence>
<sequence>MEGYKALVIRLIYLFSGFFVLGASIVFVLKADLGVDSWNVFHTGLALHLPFTVGQVMQLVGVLLIAASCFFKIKPGLGTVLNMYFIGLFVDFIIKWNIIPPADSLLVSWLYMVFGIGLHGIGAGMYINARLGAGPRDGLMLGLSRITGRSIAFIKTVIELTVLTIGFFLGGKVGIGTLIFALSIGHSVQWGIKHIRVPAFLENVPKKGNSPCS</sequence>
<dbReference type="KEGG" id="kme:H0A61_01179"/>
<keyword evidence="1" id="KW-1133">Transmembrane helix</keyword>
<gene>
    <name evidence="2" type="ORF">H0A61_01179</name>
</gene>
<dbReference type="PANTHER" id="PTHR40078:SF1">
    <property type="entry name" value="INTEGRAL MEMBRANE PROTEIN"/>
    <property type="match status" value="1"/>
</dbReference>
<dbReference type="RefSeq" id="WP_206709037.1">
    <property type="nucleotide sequence ID" value="NZ_CP059066.1"/>
</dbReference>
<feature type="transmembrane region" description="Helical" evidence="1">
    <location>
        <begin position="49"/>
        <end position="71"/>
    </location>
</feature>
<dbReference type="EMBL" id="CP059066">
    <property type="protein sequence ID" value="QSQ08834.1"/>
    <property type="molecule type" value="Genomic_DNA"/>
</dbReference>
<feature type="transmembrane region" description="Helical" evidence="1">
    <location>
        <begin position="105"/>
        <end position="129"/>
    </location>
</feature>